<keyword evidence="3" id="KW-0274">FAD</keyword>
<dbReference type="Proteomes" id="UP001589627">
    <property type="component" value="Unassembled WGS sequence"/>
</dbReference>
<dbReference type="EMBL" id="JBHLZP010000187">
    <property type="protein sequence ID" value="MFB9835241.1"/>
    <property type="molecule type" value="Genomic_DNA"/>
</dbReference>
<comment type="cofactor">
    <cofactor evidence="1">
        <name>FAD</name>
        <dbReference type="ChEBI" id="CHEBI:57692"/>
    </cofactor>
</comment>
<keyword evidence="4" id="KW-0812">Transmembrane</keyword>
<evidence type="ECO:0000259" key="5">
    <source>
        <dbReference type="Pfam" id="PF01494"/>
    </source>
</evidence>
<evidence type="ECO:0000256" key="2">
    <source>
        <dbReference type="ARBA" id="ARBA00022630"/>
    </source>
</evidence>
<dbReference type="GO" id="GO:0004497">
    <property type="term" value="F:monooxygenase activity"/>
    <property type="evidence" value="ECO:0007669"/>
    <property type="project" value="UniProtKB-KW"/>
</dbReference>
<evidence type="ECO:0000313" key="6">
    <source>
        <dbReference type="EMBL" id="MFB9835241.1"/>
    </source>
</evidence>
<keyword evidence="6" id="KW-0560">Oxidoreductase</keyword>
<dbReference type="Pfam" id="PF01494">
    <property type="entry name" value="FAD_binding_3"/>
    <property type="match status" value="1"/>
</dbReference>
<dbReference type="Gene3D" id="3.40.30.120">
    <property type="match status" value="1"/>
</dbReference>
<sequence length="530" mass="56402">MSQRHTPVLIVGGALTGLSTAVFLAWHGVPCVLVERHPDLLIHPRLRGVNPRTMELFRQVGVESAIKDACFASGEGYTWMPVIAQTLADERYVSPDEPNEGFDGDAGPCSYGPIDQDRLEILLRARAEELGADLRFSTELTGFRADADGVTATVADLRDGSAETIRADYLIAADGVSSPIRERLGVPVEGPGVLFHTITVMADADLTPALRGRPVSIAYLNHPRPGTVLMAHDDAGKRWILGVGYSPEHESPADYPPERCAGLLREAAGLPDVEVTLRPQIPGTDVTVLGFPIGAQLARDYRVGRILIAGDAAHIVPPTGGLGGNTCVQDAHNLAWKLAAVIGGQAGPALLDTYHAERHAVGARTLRQAQAMAGGRMGLPAGEEPELIDMSAMVFGYGYRSAAVEGGEDRVPLRPRELRGQPGHRAPHVPVTLAGRPISTLDLYGRRWVLLSGSAATWPEAAEEAGRELGLPIDVHRFGKDLDGDDLEARHGIGPEGALLVRPDGFVAWRGDGAASGAALTGVLRRLLCR</sequence>
<reference evidence="6 7" key="1">
    <citation type="submission" date="2024-09" db="EMBL/GenBank/DDBJ databases">
        <authorList>
            <person name="Sun Q."/>
            <person name="Mori K."/>
        </authorList>
    </citation>
    <scope>NUCLEOTIDE SEQUENCE [LARGE SCALE GENOMIC DNA]</scope>
    <source>
        <strain evidence="6 7">TBRC 0563</strain>
    </source>
</reference>
<dbReference type="PANTHER" id="PTHR43004">
    <property type="entry name" value="TRK SYSTEM POTASSIUM UPTAKE PROTEIN"/>
    <property type="match status" value="1"/>
</dbReference>
<feature type="transmembrane region" description="Helical" evidence="4">
    <location>
        <begin position="7"/>
        <end position="26"/>
    </location>
</feature>
<dbReference type="InterPro" id="IPR050641">
    <property type="entry name" value="RIFMO-like"/>
</dbReference>
<evidence type="ECO:0000256" key="3">
    <source>
        <dbReference type="ARBA" id="ARBA00022827"/>
    </source>
</evidence>
<dbReference type="Gene3D" id="3.50.50.60">
    <property type="entry name" value="FAD/NAD(P)-binding domain"/>
    <property type="match status" value="1"/>
</dbReference>
<dbReference type="Pfam" id="PF21274">
    <property type="entry name" value="Rng_hyd_C"/>
    <property type="match status" value="1"/>
</dbReference>
<name>A0ABV5YJM1_9ACTN</name>
<gene>
    <name evidence="6" type="ORF">ACFFNX_23950</name>
</gene>
<dbReference type="Gene3D" id="3.30.9.10">
    <property type="entry name" value="D-Amino Acid Oxidase, subunit A, domain 2"/>
    <property type="match status" value="1"/>
</dbReference>
<keyword evidence="7" id="KW-1185">Reference proteome</keyword>
<keyword evidence="6" id="KW-0503">Monooxygenase</keyword>
<keyword evidence="4" id="KW-0472">Membrane</keyword>
<accession>A0ABV5YJM1</accession>
<keyword evidence="2" id="KW-0285">Flavoprotein</keyword>
<evidence type="ECO:0000256" key="1">
    <source>
        <dbReference type="ARBA" id="ARBA00001974"/>
    </source>
</evidence>
<comment type="caution">
    <text evidence="6">The sequence shown here is derived from an EMBL/GenBank/DDBJ whole genome shotgun (WGS) entry which is preliminary data.</text>
</comment>
<dbReference type="InterPro" id="IPR036188">
    <property type="entry name" value="FAD/NAD-bd_sf"/>
</dbReference>
<evidence type="ECO:0000256" key="4">
    <source>
        <dbReference type="SAM" id="Phobius"/>
    </source>
</evidence>
<dbReference type="PRINTS" id="PR00420">
    <property type="entry name" value="RNGMNOXGNASE"/>
</dbReference>
<keyword evidence="4" id="KW-1133">Transmembrane helix</keyword>
<dbReference type="RefSeq" id="WP_378206356.1">
    <property type="nucleotide sequence ID" value="NZ_JBHLZP010000187.1"/>
</dbReference>
<dbReference type="InterPro" id="IPR002938">
    <property type="entry name" value="FAD-bd"/>
</dbReference>
<dbReference type="PANTHER" id="PTHR43004:SF19">
    <property type="entry name" value="BINDING MONOOXYGENASE, PUTATIVE (JCVI)-RELATED"/>
    <property type="match status" value="1"/>
</dbReference>
<protein>
    <submittedName>
        <fullName evidence="6">FAD-dependent monooxygenase</fullName>
    </submittedName>
</protein>
<proteinExistence type="predicted"/>
<dbReference type="SUPFAM" id="SSF51905">
    <property type="entry name" value="FAD/NAD(P)-binding domain"/>
    <property type="match status" value="1"/>
</dbReference>
<evidence type="ECO:0000313" key="7">
    <source>
        <dbReference type="Proteomes" id="UP001589627"/>
    </source>
</evidence>
<organism evidence="6 7">
    <name type="scientific">Actinoallomurus acaciae</name>
    <dbReference type="NCBI Taxonomy" id="502577"/>
    <lineage>
        <taxon>Bacteria</taxon>
        <taxon>Bacillati</taxon>
        <taxon>Actinomycetota</taxon>
        <taxon>Actinomycetes</taxon>
        <taxon>Streptosporangiales</taxon>
        <taxon>Thermomonosporaceae</taxon>
        <taxon>Actinoallomurus</taxon>
    </lineage>
</organism>
<feature type="domain" description="FAD-binding" evidence="5">
    <location>
        <begin position="6"/>
        <end position="368"/>
    </location>
</feature>